<dbReference type="PANTHER" id="PTHR38444:SF1">
    <property type="entry name" value="ENTEROBACTIN BIOSYNTHESIS PROTEIN YBDZ"/>
    <property type="match status" value="1"/>
</dbReference>
<feature type="region of interest" description="Disordered" evidence="1">
    <location>
        <begin position="1"/>
        <end position="63"/>
    </location>
</feature>
<evidence type="ECO:0000259" key="2">
    <source>
        <dbReference type="SMART" id="SM00923"/>
    </source>
</evidence>
<accession>A0ABN1GJW4</accession>
<dbReference type="SUPFAM" id="SSF160582">
    <property type="entry name" value="MbtH-like"/>
    <property type="match status" value="1"/>
</dbReference>
<proteinExistence type="predicted"/>
<evidence type="ECO:0000313" key="4">
    <source>
        <dbReference type="Proteomes" id="UP001500668"/>
    </source>
</evidence>
<keyword evidence="4" id="KW-1185">Reference proteome</keyword>
<evidence type="ECO:0000256" key="1">
    <source>
        <dbReference type="SAM" id="MobiDB-lite"/>
    </source>
</evidence>
<dbReference type="EMBL" id="BAAACA010000034">
    <property type="protein sequence ID" value="GAA0613057.1"/>
    <property type="molecule type" value="Genomic_DNA"/>
</dbReference>
<dbReference type="InterPro" id="IPR037407">
    <property type="entry name" value="MLP_fam"/>
</dbReference>
<dbReference type="Gene3D" id="3.90.820.10">
    <property type="entry name" value="Structural Genomics, Unknown Function 30-nov-00 1gh9 Mol_id"/>
    <property type="match status" value="1"/>
</dbReference>
<comment type="caution">
    <text evidence="3">The sequence shown here is derived from an EMBL/GenBank/DDBJ whole genome shotgun (WGS) entry which is preliminary data.</text>
</comment>
<dbReference type="PANTHER" id="PTHR38444">
    <property type="entry name" value="ENTEROBACTIN BIOSYNTHESIS PROTEIN YBDZ"/>
    <property type="match status" value="1"/>
</dbReference>
<feature type="domain" description="MbtH-like" evidence="2">
    <location>
        <begin position="47"/>
        <end position="97"/>
    </location>
</feature>
<feature type="compositionally biased region" description="Basic and acidic residues" evidence="1">
    <location>
        <begin position="43"/>
        <end position="54"/>
    </location>
</feature>
<dbReference type="SMART" id="SM00923">
    <property type="entry name" value="MbtH"/>
    <property type="match status" value="1"/>
</dbReference>
<gene>
    <name evidence="3" type="ORF">GCM10010394_48720</name>
</gene>
<evidence type="ECO:0000313" key="3">
    <source>
        <dbReference type="EMBL" id="GAA0613057.1"/>
    </source>
</evidence>
<dbReference type="Pfam" id="PF03621">
    <property type="entry name" value="MbtH"/>
    <property type="match status" value="1"/>
</dbReference>
<organism evidence="3 4">
    <name type="scientific">Streptomyces crystallinus</name>
    <dbReference type="NCBI Taxonomy" id="68191"/>
    <lineage>
        <taxon>Bacteria</taxon>
        <taxon>Bacillati</taxon>
        <taxon>Actinomycetota</taxon>
        <taxon>Actinomycetes</taxon>
        <taxon>Kitasatosporales</taxon>
        <taxon>Streptomycetaceae</taxon>
        <taxon>Streptomyces</taxon>
    </lineage>
</organism>
<name>A0ABN1GJW4_9ACTN</name>
<reference evidence="3 4" key="1">
    <citation type="journal article" date="2019" name="Int. J. Syst. Evol. Microbiol.">
        <title>The Global Catalogue of Microorganisms (GCM) 10K type strain sequencing project: providing services to taxonomists for standard genome sequencing and annotation.</title>
        <authorList>
            <consortium name="The Broad Institute Genomics Platform"/>
            <consortium name="The Broad Institute Genome Sequencing Center for Infectious Disease"/>
            <person name="Wu L."/>
            <person name="Ma J."/>
        </authorList>
    </citation>
    <scope>NUCLEOTIDE SEQUENCE [LARGE SCALE GENOMIC DNA]</scope>
    <source>
        <strain evidence="3 4">JCM 5067</strain>
    </source>
</reference>
<protein>
    <recommendedName>
        <fullName evidence="2">MbtH-like domain-containing protein</fullName>
    </recommendedName>
</protein>
<dbReference type="InterPro" id="IPR038020">
    <property type="entry name" value="MbtH-like_sf"/>
</dbReference>
<dbReference type="Proteomes" id="UP001500668">
    <property type="component" value="Unassembled WGS sequence"/>
</dbReference>
<sequence length="116" mass="13184">MSPAPPRLTATHGTGGHVLRPLRAPPTPAAPHTPNRHPLASNEPRRREEMDENTRYQVLRNDEEQYSLWPSDVEVPSGWQPVGKEGTEAECTSYVDEVWTDMRPRSLRERMENAEA</sequence>
<dbReference type="InterPro" id="IPR005153">
    <property type="entry name" value="MbtH-like_dom"/>
</dbReference>